<dbReference type="Proteomes" id="UP000002026">
    <property type="component" value="Chromosome"/>
</dbReference>
<keyword evidence="5" id="KW-0067">ATP-binding</keyword>
<dbReference type="GO" id="GO:0032259">
    <property type="term" value="P:methylation"/>
    <property type="evidence" value="ECO:0007669"/>
    <property type="project" value="InterPro"/>
</dbReference>
<evidence type="ECO:0000256" key="2">
    <source>
        <dbReference type="SAM" id="Coils"/>
    </source>
</evidence>
<dbReference type="SUPFAM" id="SSF52540">
    <property type="entry name" value="P-loop containing nucleoside triphosphate hydrolases"/>
    <property type="match status" value="1"/>
</dbReference>
<evidence type="ECO:0000256" key="1">
    <source>
        <dbReference type="ARBA" id="ARBA00022747"/>
    </source>
</evidence>
<dbReference type="RefSeq" id="WP_012798533.1">
    <property type="nucleotide sequence ID" value="NC_013165.1"/>
</dbReference>
<dbReference type="GO" id="GO:0016787">
    <property type="term" value="F:hydrolase activity"/>
    <property type="evidence" value="ECO:0007669"/>
    <property type="project" value="InterPro"/>
</dbReference>
<evidence type="ECO:0000313" key="5">
    <source>
        <dbReference type="EMBL" id="ACV22431.1"/>
    </source>
</evidence>
<dbReference type="eggNOG" id="COG4889">
    <property type="taxonomic scope" value="Bacteria"/>
</dbReference>
<dbReference type="InterPro" id="IPR039442">
    <property type="entry name" value="Mrr-like_dom"/>
</dbReference>
<reference evidence="5 6" key="1">
    <citation type="journal article" date="2009" name="Stand. Genomic Sci.">
        <title>Complete genome sequence of Slackia heliotrinireducens type strain (RHS 1).</title>
        <authorList>
            <person name="Pukall R."/>
            <person name="Lapidus A."/>
            <person name="Nolan M."/>
            <person name="Copeland A."/>
            <person name="Glavina Del Rio T."/>
            <person name="Lucas S."/>
            <person name="Chen F."/>
            <person name="Tice H."/>
            <person name="Cheng J.F."/>
            <person name="Chertkov O."/>
            <person name="Bruce D."/>
            <person name="Goodwin L."/>
            <person name="Kuske C."/>
            <person name="Brettin T."/>
            <person name="Detter J.C."/>
            <person name="Han C."/>
            <person name="Pitluck S."/>
            <person name="Pati A."/>
            <person name="Mavrommatis K."/>
            <person name="Ivanova N."/>
            <person name="Ovchinnikova G."/>
            <person name="Chen A."/>
            <person name="Palaniappan K."/>
            <person name="Schneider S."/>
            <person name="Rohde M."/>
            <person name="Chain P."/>
            <person name="D'haeseleer P."/>
            <person name="Goker M."/>
            <person name="Bristow J."/>
            <person name="Eisen J.A."/>
            <person name="Markowitz V."/>
            <person name="Kyrpides N.C."/>
            <person name="Klenk H.P."/>
            <person name="Hugenholtz P."/>
        </authorList>
    </citation>
    <scope>NUCLEOTIDE SEQUENCE [LARGE SCALE GENOMIC DNA]</scope>
    <source>
        <strain evidence="6">ATCC 29202 / DSM 20476 / NCTC 11029 / RHS 1</strain>
    </source>
</reference>
<dbReference type="Pfam" id="PF02384">
    <property type="entry name" value="N6_Mtase"/>
    <property type="match status" value="1"/>
</dbReference>
<dbReference type="GO" id="GO:0008170">
    <property type="term" value="F:N-methyltransferase activity"/>
    <property type="evidence" value="ECO:0007669"/>
    <property type="project" value="InterPro"/>
</dbReference>
<gene>
    <name evidence="5" type="ordered locus">Shel_14100</name>
</gene>
<dbReference type="eggNOG" id="COG0286">
    <property type="taxonomic scope" value="Bacteria"/>
</dbReference>
<dbReference type="InterPro" id="IPR014001">
    <property type="entry name" value="Helicase_ATP-bd"/>
</dbReference>
<dbReference type="PROSITE" id="PS51192">
    <property type="entry name" value="HELICASE_ATP_BIND_1"/>
    <property type="match status" value="1"/>
</dbReference>
<dbReference type="SMART" id="SM00490">
    <property type="entry name" value="HELICc"/>
    <property type="match status" value="1"/>
</dbReference>
<dbReference type="InterPro" id="IPR003356">
    <property type="entry name" value="DNA_methylase_A-5"/>
</dbReference>
<dbReference type="Gene3D" id="3.40.50.150">
    <property type="entry name" value="Vaccinia Virus protein VP39"/>
    <property type="match status" value="1"/>
</dbReference>
<dbReference type="InterPro" id="IPR053980">
    <property type="entry name" value="ISP_coupler"/>
</dbReference>
<keyword evidence="2" id="KW-0175">Coiled coil</keyword>
<dbReference type="InterPro" id="IPR050742">
    <property type="entry name" value="Helicase_Restrict-Modif_Enz"/>
</dbReference>
<dbReference type="HOGENOM" id="CLU_002151_1_0_11"/>
<dbReference type="Pfam" id="PF00271">
    <property type="entry name" value="Helicase_C"/>
    <property type="match status" value="1"/>
</dbReference>
<dbReference type="Gene3D" id="3.40.50.300">
    <property type="entry name" value="P-loop containing nucleotide triphosphate hydrolases"/>
    <property type="match status" value="2"/>
</dbReference>
<dbReference type="InterPro" id="IPR027417">
    <property type="entry name" value="P-loop_NTPase"/>
</dbReference>
<dbReference type="Pfam" id="PF22240">
    <property type="entry name" value="ISP_coupler"/>
    <property type="match status" value="1"/>
</dbReference>
<dbReference type="InterPro" id="IPR041635">
    <property type="entry name" value="Type_ISP_LLaBIII_C"/>
</dbReference>
<accession>C7N696</accession>
<dbReference type="SUPFAM" id="SSF52980">
    <property type="entry name" value="Restriction endonuclease-like"/>
    <property type="match status" value="1"/>
</dbReference>
<dbReference type="Pfam" id="PF13156">
    <property type="entry name" value="Mrr_cat_2"/>
    <property type="match status" value="1"/>
</dbReference>
<dbReference type="PANTHER" id="PTHR47396:SF1">
    <property type="entry name" value="ATP-DEPENDENT HELICASE IRC3-RELATED"/>
    <property type="match status" value="1"/>
</dbReference>
<dbReference type="Pfam" id="PF18135">
    <property type="entry name" value="Type_ISP_C"/>
    <property type="match status" value="1"/>
</dbReference>
<dbReference type="GO" id="GO:0005829">
    <property type="term" value="C:cytosol"/>
    <property type="evidence" value="ECO:0007669"/>
    <property type="project" value="TreeGrafter"/>
</dbReference>
<feature type="coiled-coil region" evidence="2">
    <location>
        <begin position="1048"/>
        <end position="1075"/>
    </location>
</feature>
<keyword evidence="6" id="KW-1185">Reference proteome</keyword>
<keyword evidence="5" id="KW-0547">Nucleotide-binding</keyword>
<dbReference type="GO" id="GO:0009307">
    <property type="term" value="P:DNA restriction-modification system"/>
    <property type="evidence" value="ECO:0007669"/>
    <property type="project" value="UniProtKB-KW"/>
</dbReference>
<dbReference type="GO" id="GO:0003677">
    <property type="term" value="F:DNA binding"/>
    <property type="evidence" value="ECO:0007669"/>
    <property type="project" value="InterPro"/>
</dbReference>
<dbReference type="eggNOG" id="COG0610">
    <property type="taxonomic scope" value="Bacteria"/>
</dbReference>
<protein>
    <submittedName>
        <fullName evidence="5">Predicted helicase</fullName>
    </submittedName>
</protein>
<keyword evidence="5" id="KW-0347">Helicase</keyword>
<evidence type="ECO:0000259" key="4">
    <source>
        <dbReference type="PROSITE" id="PS51194"/>
    </source>
</evidence>
<evidence type="ECO:0000259" key="3">
    <source>
        <dbReference type="PROSITE" id="PS51192"/>
    </source>
</evidence>
<dbReference type="GO" id="GO:0004386">
    <property type="term" value="F:helicase activity"/>
    <property type="evidence" value="ECO:0007669"/>
    <property type="project" value="UniProtKB-KW"/>
</dbReference>
<dbReference type="PROSITE" id="PS51194">
    <property type="entry name" value="HELICASE_CTER"/>
    <property type="match status" value="1"/>
</dbReference>
<dbReference type="REBASE" id="21786">
    <property type="entry name" value="SheORF14100P"/>
</dbReference>
<dbReference type="InterPro" id="IPR001650">
    <property type="entry name" value="Helicase_C-like"/>
</dbReference>
<name>C7N696_SLAHD</name>
<evidence type="ECO:0000313" key="6">
    <source>
        <dbReference type="Proteomes" id="UP000002026"/>
    </source>
</evidence>
<keyword evidence="1" id="KW-0680">Restriction system</keyword>
<dbReference type="GO" id="GO:0005524">
    <property type="term" value="F:ATP binding"/>
    <property type="evidence" value="ECO:0007669"/>
    <property type="project" value="InterPro"/>
</dbReference>
<dbReference type="PANTHER" id="PTHR47396">
    <property type="entry name" value="TYPE I RESTRICTION ENZYME ECOKI R PROTEIN"/>
    <property type="match status" value="1"/>
</dbReference>
<dbReference type="SUPFAM" id="SSF53335">
    <property type="entry name" value="S-adenosyl-L-methionine-dependent methyltransferases"/>
    <property type="match status" value="1"/>
</dbReference>
<dbReference type="InterPro" id="IPR002052">
    <property type="entry name" value="DNA_methylase_N6_adenine_CS"/>
</dbReference>
<dbReference type="InterPro" id="IPR029063">
    <property type="entry name" value="SAM-dependent_MTases_sf"/>
</dbReference>
<dbReference type="PRINTS" id="PR00507">
    <property type="entry name" value="N12N6MTFRASE"/>
</dbReference>
<keyword evidence="5" id="KW-0378">Hydrolase</keyword>
<dbReference type="Pfam" id="PF04851">
    <property type="entry name" value="ResIII"/>
    <property type="match status" value="1"/>
</dbReference>
<dbReference type="InterPro" id="IPR011335">
    <property type="entry name" value="Restrct_endonuc-II-like"/>
</dbReference>
<dbReference type="EMBL" id="CP001684">
    <property type="protein sequence ID" value="ACV22431.1"/>
    <property type="molecule type" value="Genomic_DNA"/>
</dbReference>
<dbReference type="InterPro" id="IPR006935">
    <property type="entry name" value="Helicase/UvrB_N"/>
</dbReference>
<dbReference type="PROSITE" id="PS00092">
    <property type="entry name" value="N6_MTASE"/>
    <property type="match status" value="1"/>
</dbReference>
<dbReference type="SMART" id="SM00487">
    <property type="entry name" value="DEXDc"/>
    <property type="match status" value="1"/>
</dbReference>
<sequence>MASVTHITSRAHQPRGGYINLERFDEHAFEDGLPFHGEYSIVPGTLGTTVDYLSRALLGFSVKKAFEIAIMGAHIIGAKETGYANDLANQLQDAIDSGELTDNDIRNAVRLARYDAAYRAGAKSHNPNEGAEVDEKTVSDIRTLVRRTVSFFEENGPVVDAGITFEGGYGDVLDSGDADLLTEDTLWDLKTSKDKPSPADTLQLAVYYLLSLRSSKEEFKPIRKLGFYNPRLNKSWTIDVLDLDEDVLDQIQTDILGFEKHKAQRVNWSKEPSQTIYYVIDWIRDTAESESDKGTKFERASRYYLKNDPLYSARFTDVWMWKDAPTNNGHDIGIDLVAQDAEDGSYWAIQCKCYDEESTLDYKTVSTFFGAQGNNDTYAHNMLISTTENLTPNLDKVLTDWSTVRLFPSEMDQAEIDWQPFIEGKEIAERSVYDPLPHQERAIEDCIRGFSISDRGKLIMACGTGKTLTSLRLTEKLVGKGGFILFLAPSISLVGQSMRAWINQSKLPMRVAVVCSDEKASSVEGDTWDTSLKDLPYPATTNPDLLFAQMNRKIASDGLTVVFSTYQSIQVVSDAQAMGLPEFDLVICDEAHRTTGAKEASAAKEDISQYVKVHDNSIIIAKKRLYMTATPRIYGDNIKKVAKADDYVVASMDDETVYGPEFHRLTFGQAVDEQLLTDYKVIALTVSESMVDAVYQMAMAGDTGFEIPDAAKIIGCWKGLLDQGRKEGGTRLKNAVAFCSTIRESQRIEKFFTRTVASYINYEREEKGVDLPEFYCDIQHVDGSMNAKDRKDKLAWLADVDEERCRILSNARCLAEGIDVPNLDAVLFLQPKKSQIDIIQAVGRVMRKFEGKEYGYIILPIVVPAGMTAVEALDESEPYAVVWQVLKALRSHDERLDATINALPYDKDGTGKDVVDIIDLAQQIAEEEAKAKHEQLKIYFSEQELQEAVNAMIVRKCGTKVYWEEWAKDIAQIAKRHISRIEELVSIGGIAREPFERFLKGLRDSLNDGITEPEAVDMLAQHIITLPVFEALFRGAQFADSNPVSIAMEKMIDALREYTLETEDEKRELAELYRSVEIRAESIHTDSGRQRIIKELYEKFFSQAFTKTSEKMGIVYTPNQIVDFILRSTNALLHHEFGQTFADEGVHILDPFTGTGTFIVNLLNDDALMPSDKIEYKYANELHCNEIMLLAYYIATINIEHAYHSRIEGDYIPFPGAVLTDTFQMTEEGDPLDLEVFTQNSKRVVEQNRLPVRVIIGNPPYSIGQKNANDNNQNMKYKTLDGRISDTYAKQSEAGLVKSLYDPYIRAFRWSGDRIGDRGIICFVTNSGWLDTRSMDGFRKAMEAEYSTVYIYNLRGNQKSVNWKAEGGKVFGSGSQAGIAITMLVKNPDHKGPAVIKYHEVADGMSAEEKLEELSIATFNPDDEGFWTVIKPNELGDWINQRDISYASFIPIYSDDGRGLFSRITNGVVTNRDAWAYNYSKEKVAANMARLIEAYNDETDRYHKAGAPSDIRSFVDSDPAHIKWTRGLLGKAKRGNRLRFNKKHIVSSEYRPFSKRWLYYSRDLNEVPGQQDTYFGMTRKRNLAIGFNSPGSTESFAFIVDRVANSSFGGSEGSQWVPLKWFEKQEPLGGLFGNDEGGIIEHDGITDWALEKFRAAYGDITISKDDIFYYVYGILNSPEYKERFGNDLKKQIPRIPLSKHFKAFSSAGRKLVELHTGYEKIEPYPLKTNVPIVSGNSEVRQMKFGKRAGEKDMTRIVVNDKVVISDIPLKAYEYRIKGRSAIEWIVKEYAVQSDVKGKSGIENNPNDYSDDPMYIIDLLKKVVRVSMETLETLSTLPPIDEMEEADK</sequence>
<feature type="domain" description="Helicase ATP-binding" evidence="3">
    <location>
        <begin position="447"/>
        <end position="649"/>
    </location>
</feature>
<proteinExistence type="predicted"/>
<dbReference type="KEGG" id="shi:Shel_14100"/>
<organism evidence="5 6">
    <name type="scientific">Slackia heliotrinireducens (strain ATCC 29202 / DSM 20476 / NCTC 11029 / RHS 1)</name>
    <name type="common">Peptococcus heliotrinreducens</name>
    <dbReference type="NCBI Taxonomy" id="471855"/>
    <lineage>
        <taxon>Bacteria</taxon>
        <taxon>Bacillati</taxon>
        <taxon>Actinomycetota</taxon>
        <taxon>Coriobacteriia</taxon>
        <taxon>Eggerthellales</taxon>
        <taxon>Eggerthellaceae</taxon>
        <taxon>Slackia</taxon>
    </lineage>
</organism>
<feature type="domain" description="Helicase C-terminal" evidence="4">
    <location>
        <begin position="724"/>
        <end position="904"/>
    </location>
</feature>
<dbReference type="STRING" id="471855.Shel_14100"/>